<dbReference type="GO" id="GO:0000166">
    <property type="term" value="F:nucleotide binding"/>
    <property type="evidence" value="ECO:0007669"/>
    <property type="project" value="InterPro"/>
</dbReference>
<name>A0A7K1Y247_9SPHI</name>
<dbReference type="InterPro" id="IPR003593">
    <property type="entry name" value="AAA+_ATPase"/>
</dbReference>
<dbReference type="InterPro" id="IPR002121">
    <property type="entry name" value="HRDC_dom"/>
</dbReference>
<dbReference type="Pfam" id="PF05970">
    <property type="entry name" value="PIF1"/>
    <property type="match status" value="1"/>
</dbReference>
<dbReference type="FunFam" id="3.40.50.300:FF:001498">
    <property type="entry name" value="ATP-dependent DNA helicase"/>
    <property type="match status" value="1"/>
</dbReference>
<dbReference type="Pfam" id="PF14493">
    <property type="entry name" value="HTH_40"/>
    <property type="match status" value="1"/>
</dbReference>
<dbReference type="Proteomes" id="UP000451233">
    <property type="component" value="Unassembled WGS sequence"/>
</dbReference>
<reference evidence="2 3" key="1">
    <citation type="submission" date="2019-11" db="EMBL/GenBank/DDBJ databases">
        <title>Pedobacter sp. HMF7056 Genome sequencing and assembly.</title>
        <authorList>
            <person name="Kang H."/>
            <person name="Kim H."/>
            <person name="Joh K."/>
        </authorList>
    </citation>
    <scope>NUCLEOTIDE SEQUENCE [LARGE SCALE GENOMIC DNA]</scope>
    <source>
        <strain evidence="2 3">HMF7056</strain>
    </source>
</reference>
<protein>
    <submittedName>
        <fullName evidence="2">AAA family ATPase</fullName>
    </submittedName>
</protein>
<dbReference type="Pfam" id="PF00570">
    <property type="entry name" value="HRDC"/>
    <property type="match status" value="1"/>
</dbReference>
<dbReference type="GO" id="GO:0000723">
    <property type="term" value="P:telomere maintenance"/>
    <property type="evidence" value="ECO:0007669"/>
    <property type="project" value="InterPro"/>
</dbReference>
<dbReference type="InterPro" id="IPR051055">
    <property type="entry name" value="PIF1_helicase"/>
</dbReference>
<dbReference type="EMBL" id="WVHS01000004">
    <property type="protein sequence ID" value="MXV17315.1"/>
    <property type="molecule type" value="Genomic_DNA"/>
</dbReference>
<accession>A0A7K1Y247</accession>
<feature type="domain" description="HRDC" evidence="1">
    <location>
        <begin position="626"/>
        <end position="706"/>
    </location>
</feature>
<dbReference type="PANTHER" id="PTHR47642">
    <property type="entry name" value="ATP-DEPENDENT DNA HELICASE"/>
    <property type="match status" value="1"/>
</dbReference>
<dbReference type="AlphaFoldDB" id="A0A7K1Y247"/>
<dbReference type="SMART" id="SM00341">
    <property type="entry name" value="HRDC"/>
    <property type="match status" value="1"/>
</dbReference>
<dbReference type="SMART" id="SM00382">
    <property type="entry name" value="AAA"/>
    <property type="match status" value="1"/>
</dbReference>
<dbReference type="InterPro" id="IPR029491">
    <property type="entry name" value="Helicase_HTH"/>
</dbReference>
<sequence>MQSNPQLELADNFVRYTDRNIFLTGKAGTGKTTFLHNLKTRSVKRMAIIAPTGVAAINAGGVTIHSFFQLPFGPYISRQLGGASGQDPQQRYQKFNREKVNLIRSLDLLVIDEISMVRADTLDGIDDVLRRYKDRDKPFGGVQLLMIGDLHQLAPVVKEEDWKILRDFYPNLYFFSSLALGKTPVINIELKHIYRQSDTAFIDLLNTIRENRITPQVLEMLNGRYVPGFKPADDDGYITLTTHNHTAHEINHTRLEELPAEPLLFTASLKGDFPEYAYPTIEKLVLKKGAQVMFVKNDPSREKLFYNGKIGQVIDFEGDTIFVKCPGDPGHLAVTPAEWKNITYKLNEAKEVEESVAGTFTQYPLKLAWAITIHKSQGLTFEKAIIDAGASFAHGQVYVALSRCKSFEGLVLRSPISLNSVKTDGTIATYTRYTEENAPGESELQASRIKFQQNLLYEIFDFTAVRTRFFHLQKVAQDHDHSIAGPFIDVLNQVKIFAEKDIYTVADNFQKQLAQLLNTNTLPEENDQAQERIKKAASWFAQKIAQEMLAPAENLSVESDNKDVKKTVGDALENFRMEVFVKLAAVKECINGFNTIACLKIKANAAIDFQQQKTAAPKKKLVLAANIPHPALYQSLKEWRDRVAGGTNVPVYIVLPQKSIMELVQLLPSSLPQLETVKGIGKKKLEQYGEELLTIIISYCIENRIEQAPSQAVITPVKEPKVKPDTRKASFDLFNAGKGITEIAAARNLAPGTIERHLSYYVRTGELDIFKLVPREKVEQVKIRLKNELSPVSLSGLKNAMGDDYSFGELRMILEFLEPAIPESG</sequence>
<evidence type="ECO:0000313" key="2">
    <source>
        <dbReference type="EMBL" id="MXV17315.1"/>
    </source>
</evidence>
<comment type="caution">
    <text evidence="2">The sequence shown here is derived from an EMBL/GenBank/DDBJ whole genome shotgun (WGS) entry which is preliminary data.</text>
</comment>
<dbReference type="RefSeq" id="WP_160908302.1">
    <property type="nucleotide sequence ID" value="NZ_WVHS01000004.1"/>
</dbReference>
<dbReference type="PANTHER" id="PTHR47642:SF5">
    <property type="entry name" value="ATP-DEPENDENT DNA HELICASE"/>
    <property type="match status" value="1"/>
</dbReference>
<dbReference type="GO" id="GO:0003678">
    <property type="term" value="F:DNA helicase activity"/>
    <property type="evidence" value="ECO:0007669"/>
    <property type="project" value="InterPro"/>
</dbReference>
<evidence type="ECO:0000259" key="1">
    <source>
        <dbReference type="PROSITE" id="PS50967"/>
    </source>
</evidence>
<keyword evidence="3" id="KW-1185">Reference proteome</keyword>
<dbReference type="SUPFAM" id="SSF52540">
    <property type="entry name" value="P-loop containing nucleoside triphosphate hydrolases"/>
    <property type="match status" value="2"/>
</dbReference>
<proteinExistence type="predicted"/>
<dbReference type="InterPro" id="IPR044876">
    <property type="entry name" value="HRDC_dom_sf"/>
</dbReference>
<dbReference type="InterPro" id="IPR010997">
    <property type="entry name" value="HRDC-like_sf"/>
</dbReference>
<dbReference type="CDD" id="cd18809">
    <property type="entry name" value="SF1_C_RecD"/>
    <property type="match status" value="1"/>
</dbReference>
<dbReference type="GO" id="GO:0003676">
    <property type="term" value="F:nucleic acid binding"/>
    <property type="evidence" value="ECO:0007669"/>
    <property type="project" value="InterPro"/>
</dbReference>
<dbReference type="PROSITE" id="PS50967">
    <property type="entry name" value="HRDC"/>
    <property type="match status" value="1"/>
</dbReference>
<dbReference type="SUPFAM" id="SSF47819">
    <property type="entry name" value="HRDC-like"/>
    <property type="match status" value="1"/>
</dbReference>
<evidence type="ECO:0000313" key="3">
    <source>
        <dbReference type="Proteomes" id="UP000451233"/>
    </source>
</evidence>
<gene>
    <name evidence="2" type="ORF">GS398_18605</name>
</gene>
<dbReference type="InterPro" id="IPR027417">
    <property type="entry name" value="P-loop_NTPase"/>
</dbReference>
<dbReference type="InterPro" id="IPR010285">
    <property type="entry name" value="DNA_helicase_pif1-like_DEAD"/>
</dbReference>
<organism evidence="2 3">
    <name type="scientific">Hufsiella ginkgonis</name>
    <dbReference type="NCBI Taxonomy" id="2695274"/>
    <lineage>
        <taxon>Bacteria</taxon>
        <taxon>Pseudomonadati</taxon>
        <taxon>Bacteroidota</taxon>
        <taxon>Sphingobacteriia</taxon>
        <taxon>Sphingobacteriales</taxon>
        <taxon>Sphingobacteriaceae</taxon>
        <taxon>Hufsiella</taxon>
    </lineage>
</organism>
<dbReference type="Gene3D" id="3.40.50.300">
    <property type="entry name" value="P-loop containing nucleotide triphosphate hydrolases"/>
    <property type="match status" value="2"/>
</dbReference>
<dbReference type="Gene3D" id="1.10.150.80">
    <property type="entry name" value="HRDC domain"/>
    <property type="match status" value="1"/>
</dbReference>
<dbReference type="GO" id="GO:0006281">
    <property type="term" value="P:DNA repair"/>
    <property type="evidence" value="ECO:0007669"/>
    <property type="project" value="InterPro"/>
</dbReference>